<proteinExistence type="predicted"/>
<feature type="transmembrane region" description="Helical" evidence="2">
    <location>
        <begin position="6"/>
        <end position="30"/>
    </location>
</feature>
<dbReference type="OrthoDB" id="3482984at2"/>
<keyword evidence="4" id="KW-1185">Reference proteome</keyword>
<dbReference type="Proteomes" id="UP000256661">
    <property type="component" value="Unassembled WGS sequence"/>
</dbReference>
<dbReference type="AlphaFoldDB" id="A0A3D9T8I3"/>
<evidence type="ECO:0000313" key="3">
    <source>
        <dbReference type="EMBL" id="REF00975.1"/>
    </source>
</evidence>
<organism evidence="3 4">
    <name type="scientific">Thermomonospora umbrina</name>
    <dbReference type="NCBI Taxonomy" id="111806"/>
    <lineage>
        <taxon>Bacteria</taxon>
        <taxon>Bacillati</taxon>
        <taxon>Actinomycetota</taxon>
        <taxon>Actinomycetes</taxon>
        <taxon>Streptosporangiales</taxon>
        <taxon>Thermomonosporaceae</taxon>
        <taxon>Thermomonospora</taxon>
    </lineage>
</organism>
<sequence length="76" mass="8364">MTSVGWAQVFVGMAFAGLLVLAACSFRVYLAVRGLGRELERTRRRLAPKQSALRDELRRLGDPQESDTAPDGVRSS</sequence>
<name>A0A3D9T8I3_9ACTN</name>
<accession>A0A3D9T8I3</accession>
<evidence type="ECO:0000313" key="4">
    <source>
        <dbReference type="Proteomes" id="UP000256661"/>
    </source>
</evidence>
<keyword evidence="2" id="KW-1133">Transmembrane helix</keyword>
<keyword evidence="2" id="KW-0472">Membrane</keyword>
<evidence type="ECO:0000256" key="1">
    <source>
        <dbReference type="SAM" id="MobiDB-lite"/>
    </source>
</evidence>
<dbReference type="EMBL" id="QTTT01000001">
    <property type="protein sequence ID" value="REF00975.1"/>
    <property type="molecule type" value="Genomic_DNA"/>
</dbReference>
<comment type="caution">
    <text evidence="3">The sequence shown here is derived from an EMBL/GenBank/DDBJ whole genome shotgun (WGS) entry which is preliminary data.</text>
</comment>
<evidence type="ECO:0000256" key="2">
    <source>
        <dbReference type="SAM" id="Phobius"/>
    </source>
</evidence>
<reference evidence="3 4" key="1">
    <citation type="submission" date="2018-08" db="EMBL/GenBank/DDBJ databases">
        <title>Sequencing the genomes of 1000 actinobacteria strains.</title>
        <authorList>
            <person name="Klenk H.-P."/>
        </authorList>
    </citation>
    <scope>NUCLEOTIDE SEQUENCE [LARGE SCALE GENOMIC DNA]</scope>
    <source>
        <strain evidence="3 4">DSM 43927</strain>
    </source>
</reference>
<protein>
    <submittedName>
        <fullName evidence="3">Uncharacterized protein</fullName>
    </submittedName>
</protein>
<feature type="region of interest" description="Disordered" evidence="1">
    <location>
        <begin position="50"/>
        <end position="76"/>
    </location>
</feature>
<keyword evidence="2" id="KW-0812">Transmembrane</keyword>
<feature type="compositionally biased region" description="Basic and acidic residues" evidence="1">
    <location>
        <begin position="52"/>
        <end position="62"/>
    </location>
</feature>
<gene>
    <name evidence="3" type="ORF">DFJ69_6573</name>
</gene>